<dbReference type="SMART" id="SM00387">
    <property type="entry name" value="HATPase_c"/>
    <property type="match status" value="2"/>
</dbReference>
<protein>
    <recommendedName>
        <fullName evidence="3">histidine kinase</fullName>
        <ecNumber evidence="3">2.7.13.3</ecNumber>
    </recommendedName>
</protein>
<dbReference type="PROSITE" id="PS50109">
    <property type="entry name" value="HIS_KIN"/>
    <property type="match status" value="2"/>
</dbReference>
<dbReference type="InterPro" id="IPR005467">
    <property type="entry name" value="His_kinase_dom"/>
</dbReference>
<dbReference type="Pfam" id="PF00072">
    <property type="entry name" value="Response_reg"/>
    <property type="match status" value="1"/>
</dbReference>
<dbReference type="InterPro" id="IPR036890">
    <property type="entry name" value="HATPase_C_sf"/>
</dbReference>
<keyword evidence="11" id="KW-0812">Transmembrane</keyword>
<dbReference type="Gene3D" id="2.60.120.260">
    <property type="entry name" value="Galactose-binding domain-like"/>
    <property type="match status" value="1"/>
</dbReference>
<dbReference type="SMART" id="SM00388">
    <property type="entry name" value="HisKA"/>
    <property type="match status" value="1"/>
</dbReference>
<dbReference type="PROSITE" id="PS50110">
    <property type="entry name" value="RESPONSE_REGULATORY"/>
    <property type="match status" value="1"/>
</dbReference>
<keyword evidence="5" id="KW-0808">Transferase</keyword>
<evidence type="ECO:0000256" key="8">
    <source>
        <dbReference type="ARBA" id="ARBA00022840"/>
    </source>
</evidence>
<dbReference type="SUPFAM" id="SSF55874">
    <property type="entry name" value="ATPase domain of HSP90 chaperone/DNA topoisomerase II/histidine kinase"/>
    <property type="match status" value="2"/>
</dbReference>
<reference evidence="14 15" key="1">
    <citation type="submission" date="2015-07" db="EMBL/GenBank/DDBJ databases">
        <title>Genome sequencing project for genomic taxonomy and phylogenomics of Bacillus-like bacteria.</title>
        <authorList>
            <person name="Liu B."/>
            <person name="Wang J."/>
            <person name="Zhu Y."/>
            <person name="Liu G."/>
            <person name="Chen Q."/>
            <person name="Chen Z."/>
            <person name="Che J."/>
            <person name="Ge C."/>
            <person name="Shi H."/>
            <person name="Pan Z."/>
            <person name="Liu X."/>
        </authorList>
    </citation>
    <scope>NUCLEOTIDE SEQUENCE [LARGE SCALE GENOMIC DNA]</scope>
    <source>
        <strain evidence="14 15">DSM 54</strain>
    </source>
</reference>
<dbReference type="CDD" id="cd00082">
    <property type="entry name" value="HisKA"/>
    <property type="match status" value="1"/>
</dbReference>
<keyword evidence="11" id="KW-0472">Membrane</keyword>
<dbReference type="PANTHER" id="PTHR43547:SF2">
    <property type="entry name" value="HYBRID SIGNAL TRANSDUCTION HISTIDINE KINASE C"/>
    <property type="match status" value="1"/>
</dbReference>
<dbReference type="RefSeq" id="WP_053994958.1">
    <property type="nucleotide sequence ID" value="NZ_CP065643.1"/>
</dbReference>
<dbReference type="FunFam" id="3.30.565.10:FF:000006">
    <property type="entry name" value="Sensor histidine kinase WalK"/>
    <property type="match status" value="1"/>
</dbReference>
<feature type="modified residue" description="4-aspartylphosphate" evidence="10">
    <location>
        <position position="745"/>
    </location>
</feature>
<feature type="transmembrane region" description="Helical" evidence="11">
    <location>
        <begin position="339"/>
        <end position="361"/>
    </location>
</feature>
<dbReference type="PRINTS" id="PR00344">
    <property type="entry name" value="BCTRLSENSOR"/>
</dbReference>
<feature type="domain" description="Histidine kinase" evidence="12">
    <location>
        <begin position="444"/>
        <end position="661"/>
    </location>
</feature>
<evidence type="ECO:0000259" key="12">
    <source>
        <dbReference type="PROSITE" id="PS50109"/>
    </source>
</evidence>
<evidence type="ECO:0000313" key="15">
    <source>
        <dbReference type="Proteomes" id="UP000037977"/>
    </source>
</evidence>
<dbReference type="InterPro" id="IPR011006">
    <property type="entry name" value="CheY-like_superfamily"/>
</dbReference>
<feature type="transmembrane region" description="Helical" evidence="11">
    <location>
        <begin position="368"/>
        <end position="390"/>
    </location>
</feature>
<dbReference type="InterPro" id="IPR001789">
    <property type="entry name" value="Sig_transdc_resp-reg_receiver"/>
</dbReference>
<dbReference type="InterPro" id="IPR036097">
    <property type="entry name" value="HisK_dim/P_sf"/>
</dbReference>
<evidence type="ECO:0000259" key="13">
    <source>
        <dbReference type="PROSITE" id="PS50110"/>
    </source>
</evidence>
<dbReference type="InterPro" id="IPR003661">
    <property type="entry name" value="HisK_dim/P_dom"/>
</dbReference>
<dbReference type="SUPFAM" id="SSF52172">
    <property type="entry name" value="CheY-like"/>
    <property type="match status" value="1"/>
</dbReference>
<dbReference type="InterPro" id="IPR010559">
    <property type="entry name" value="Sig_transdc_His_kin_internal"/>
</dbReference>
<keyword evidence="15" id="KW-1185">Reference proteome</keyword>
<keyword evidence="11" id="KW-1133">Transmembrane helix</keyword>
<feature type="domain" description="Response regulatory" evidence="13">
    <location>
        <begin position="696"/>
        <end position="812"/>
    </location>
</feature>
<feature type="transmembrane region" description="Helical" evidence="11">
    <location>
        <begin position="301"/>
        <end position="319"/>
    </location>
</feature>
<dbReference type="InterPro" id="IPR004358">
    <property type="entry name" value="Sig_transdc_His_kin-like_C"/>
</dbReference>
<accession>A0A0N0UWQ0</accession>
<organism evidence="14 15">
    <name type="scientific">Lysinibacillus macroides</name>
    <dbReference type="NCBI Taxonomy" id="33935"/>
    <lineage>
        <taxon>Bacteria</taxon>
        <taxon>Bacillati</taxon>
        <taxon>Bacillota</taxon>
        <taxon>Bacilli</taxon>
        <taxon>Bacillales</taxon>
        <taxon>Bacillaceae</taxon>
        <taxon>Lysinibacillus</taxon>
    </lineage>
</organism>
<feature type="transmembrane region" description="Helical" evidence="11">
    <location>
        <begin position="5"/>
        <end position="27"/>
    </location>
</feature>
<evidence type="ECO:0000313" key="14">
    <source>
        <dbReference type="EMBL" id="KOY82054.1"/>
    </source>
</evidence>
<evidence type="ECO:0000256" key="2">
    <source>
        <dbReference type="ARBA" id="ARBA00004651"/>
    </source>
</evidence>
<comment type="catalytic activity">
    <reaction evidence="1">
        <text>ATP + protein L-histidine = ADP + protein N-phospho-L-histidine.</text>
        <dbReference type="EC" id="2.7.13.3"/>
    </reaction>
</comment>
<evidence type="ECO:0000256" key="1">
    <source>
        <dbReference type="ARBA" id="ARBA00000085"/>
    </source>
</evidence>
<dbReference type="EMBL" id="LGCI01000006">
    <property type="protein sequence ID" value="KOY82054.1"/>
    <property type="molecule type" value="Genomic_DNA"/>
</dbReference>
<evidence type="ECO:0000256" key="10">
    <source>
        <dbReference type="PROSITE-ProRule" id="PRU00169"/>
    </source>
</evidence>
<dbReference type="AlphaFoldDB" id="A0A0N0UWQ0"/>
<dbReference type="SMART" id="SM00448">
    <property type="entry name" value="REC"/>
    <property type="match status" value="1"/>
</dbReference>
<comment type="subcellular location">
    <subcellularLocation>
        <location evidence="2">Cell membrane</location>
        <topology evidence="2">Multi-pass membrane protein</topology>
    </subcellularLocation>
</comment>
<feature type="transmembrane region" description="Helical" evidence="11">
    <location>
        <begin position="207"/>
        <end position="225"/>
    </location>
</feature>
<evidence type="ECO:0000256" key="9">
    <source>
        <dbReference type="ARBA" id="ARBA00023012"/>
    </source>
</evidence>
<dbReference type="Pfam" id="PF02518">
    <property type="entry name" value="HATPase_c"/>
    <property type="match status" value="2"/>
</dbReference>
<dbReference type="InterPro" id="IPR008979">
    <property type="entry name" value="Galactose-bd-like_sf"/>
</dbReference>
<evidence type="ECO:0000256" key="6">
    <source>
        <dbReference type="ARBA" id="ARBA00022741"/>
    </source>
</evidence>
<dbReference type="InterPro" id="IPR003594">
    <property type="entry name" value="HATPase_dom"/>
</dbReference>
<dbReference type="SUPFAM" id="SSF47384">
    <property type="entry name" value="Homodimeric domain of signal transducing histidine kinase"/>
    <property type="match status" value="1"/>
</dbReference>
<evidence type="ECO:0000256" key="4">
    <source>
        <dbReference type="ARBA" id="ARBA00022553"/>
    </source>
</evidence>
<gene>
    <name evidence="14" type="ORF">ADM90_10400</name>
</gene>
<dbReference type="CDD" id="cd00075">
    <property type="entry name" value="HATPase"/>
    <property type="match status" value="1"/>
</dbReference>
<dbReference type="Gene3D" id="3.40.50.2300">
    <property type="match status" value="1"/>
</dbReference>
<feature type="domain" description="Histidine kinase" evidence="12">
    <location>
        <begin position="923"/>
        <end position="1019"/>
    </location>
</feature>
<evidence type="ECO:0000256" key="7">
    <source>
        <dbReference type="ARBA" id="ARBA00022777"/>
    </source>
</evidence>
<evidence type="ECO:0000256" key="5">
    <source>
        <dbReference type="ARBA" id="ARBA00022679"/>
    </source>
</evidence>
<dbReference type="Proteomes" id="UP000037977">
    <property type="component" value="Unassembled WGS sequence"/>
</dbReference>
<dbReference type="GO" id="GO:0005524">
    <property type="term" value="F:ATP binding"/>
    <property type="evidence" value="ECO:0007669"/>
    <property type="project" value="UniProtKB-KW"/>
</dbReference>
<dbReference type="STRING" id="33935.ADM90_10400"/>
<evidence type="ECO:0000256" key="3">
    <source>
        <dbReference type="ARBA" id="ARBA00012438"/>
    </source>
</evidence>
<feature type="transmembrane region" description="Helical" evidence="11">
    <location>
        <begin position="237"/>
        <end position="259"/>
    </location>
</feature>
<dbReference type="SUPFAM" id="SSF49785">
    <property type="entry name" value="Galactose-binding domain-like"/>
    <property type="match status" value="1"/>
</dbReference>
<dbReference type="Gene3D" id="1.10.287.130">
    <property type="match status" value="1"/>
</dbReference>
<dbReference type="PANTHER" id="PTHR43547">
    <property type="entry name" value="TWO-COMPONENT HISTIDINE KINASE"/>
    <property type="match status" value="1"/>
</dbReference>
<dbReference type="PATRIC" id="fig|33935.3.peg.3982"/>
<comment type="caution">
    <text evidence="14">The sequence shown here is derived from an EMBL/GenBank/DDBJ whole genome shotgun (WGS) entry which is preliminary data.</text>
</comment>
<dbReference type="Pfam" id="PF06580">
    <property type="entry name" value="His_kinase"/>
    <property type="match status" value="1"/>
</dbReference>
<keyword evidence="7 14" id="KW-0418">Kinase</keyword>
<sequence>MKKNIVITVGIIMLFAIVFIIGNGHYFKKSNAPIVKQGIAMVTTEQLENNKMIKLNGEWFFYPNVLLSPQQSLNDYTNQRIPLNVPDKWAGDFQSAEKGPIVGTYHLKVKVPIEDQYGLFFGGIHKSSRVFVNGIEVGGKGNPNTSFVEFRPENDDQFMVVGQSKEQVLDIFIQVASFSEFSNSGIVESVELGTKDAVQHFYDRKRLTDIVVIAGYIVFGIIYLISYGQNRKRKEELFFGLFMVLMGLQSSFVNMKIFFQVVPNEWITSQLQLQLGIIPLLYNCMVLFLHTMYPQVTNKKVVYTLVGFQSFIFLIYGIYNPISSDLSKMTERTVISQQITYLLLIIPGMIYIALILIRIILRNLEGASYVLIVFVATCCYSSLMIVHILTEFSVDYSGLVLFLCILVGFSLLLNYRTNATFTKQEALTEELQIHNYMKDEFLLKTSHELRTPLNGILNLSKLLMEGAEGSLKRNQQEQVILIHKITQRLGEIVEDLLFSSNHNISGELRVSPRVVPISIINDVVTEIRSVMSANSYVRLLVEVDVTLPPMLTDELRFKQVLYNLLHNALQHTELGEVIVTAYQRQQHMVIEVSDTGKGIPAQDLEHIFTAFYRVKNEHHLEGLGLGLSIAKNIVDKLNGTIDVKSTLGEGTTFTFTMPLATKSQIDSEASLVTTEQTPSAILQLELPLIHQGNDKKILVVDDEHFNIKVLTDALALKGYTVIGVDNGFDAIDYIKTNQVDCMLVDLMMEGMSGYELCKQVRKQYDMLELPIIVLTAIMKHSDFMLTLQLGANDYLQKPIAMDELLLRIESLLAVRQSSLDAIEVEMNNLYSQVTPHFVYNTLTTIIGLSYTDMDNAREALYCLTTYFRAKLNVHSRNNMIMLEEEIELVKAYLAIEKMRFGERLTIKYNIDESIQLMIPALSLQPLVENAVFHGISKKSEGGTIEVSVQREGQFIQIKIYDNGVGIPAKKLQQLMNEESLRIGFTNPLKKFKLMKNVSLRLYSKEGKGTTILILLPEGDDA</sequence>
<name>A0A0N0UWQ0_9BACI</name>
<keyword evidence="8" id="KW-0067">ATP-binding</keyword>
<keyword evidence="4 10" id="KW-0597">Phosphoprotein</keyword>
<feature type="transmembrane region" description="Helical" evidence="11">
    <location>
        <begin position="396"/>
        <end position="415"/>
    </location>
</feature>
<dbReference type="OrthoDB" id="9809348at2"/>
<dbReference type="EC" id="2.7.13.3" evidence="3"/>
<dbReference type="GO" id="GO:0005886">
    <property type="term" value="C:plasma membrane"/>
    <property type="evidence" value="ECO:0007669"/>
    <property type="project" value="UniProtKB-SubCell"/>
</dbReference>
<evidence type="ECO:0000256" key="11">
    <source>
        <dbReference type="SAM" id="Phobius"/>
    </source>
</evidence>
<feature type="transmembrane region" description="Helical" evidence="11">
    <location>
        <begin position="271"/>
        <end position="289"/>
    </location>
</feature>
<keyword evidence="9" id="KW-0902">Two-component regulatory system</keyword>
<dbReference type="Gene3D" id="3.30.565.10">
    <property type="entry name" value="Histidine kinase-like ATPase, C-terminal domain"/>
    <property type="match status" value="2"/>
</dbReference>
<keyword evidence="6" id="KW-0547">Nucleotide-binding</keyword>
<dbReference type="Pfam" id="PF00512">
    <property type="entry name" value="HisKA"/>
    <property type="match status" value="1"/>
</dbReference>
<dbReference type="GO" id="GO:0000155">
    <property type="term" value="F:phosphorelay sensor kinase activity"/>
    <property type="evidence" value="ECO:0007669"/>
    <property type="project" value="InterPro"/>
</dbReference>
<proteinExistence type="predicted"/>